<evidence type="ECO:0000313" key="7">
    <source>
        <dbReference type="Proteomes" id="UP001142055"/>
    </source>
</evidence>
<accession>A0A9Q0RM47</accession>
<protein>
    <recommendedName>
        <fullName evidence="8">Cell division control protein 45-like protein</fullName>
    </recommendedName>
</protein>
<dbReference type="PANTHER" id="PTHR10507:SF0">
    <property type="entry name" value="CELL DIVISION CONTROL PROTEIN 45 HOMOLOG"/>
    <property type="match status" value="1"/>
</dbReference>
<comment type="subcellular location">
    <subcellularLocation>
        <location evidence="1">Nucleus</location>
    </subcellularLocation>
</comment>
<dbReference type="GO" id="GO:0006270">
    <property type="term" value="P:DNA replication initiation"/>
    <property type="evidence" value="ECO:0007669"/>
    <property type="project" value="InterPro"/>
</dbReference>
<keyword evidence="5" id="KW-0131">Cell cycle</keyword>
<dbReference type="GO" id="GO:0003688">
    <property type="term" value="F:DNA replication origin binding"/>
    <property type="evidence" value="ECO:0007669"/>
    <property type="project" value="TreeGrafter"/>
</dbReference>
<organism evidence="6 7">
    <name type="scientific">Blomia tropicalis</name>
    <name type="common">Mite</name>
    <dbReference type="NCBI Taxonomy" id="40697"/>
    <lineage>
        <taxon>Eukaryota</taxon>
        <taxon>Metazoa</taxon>
        <taxon>Ecdysozoa</taxon>
        <taxon>Arthropoda</taxon>
        <taxon>Chelicerata</taxon>
        <taxon>Arachnida</taxon>
        <taxon>Acari</taxon>
        <taxon>Acariformes</taxon>
        <taxon>Sarcoptiformes</taxon>
        <taxon>Astigmata</taxon>
        <taxon>Glycyphagoidea</taxon>
        <taxon>Echimyopodidae</taxon>
        <taxon>Blomia</taxon>
    </lineage>
</organism>
<dbReference type="PANTHER" id="PTHR10507">
    <property type="entry name" value="CDC45-RELATED PROTEIN"/>
    <property type="match status" value="1"/>
</dbReference>
<dbReference type="GO" id="GO:0031261">
    <property type="term" value="C:DNA replication preinitiation complex"/>
    <property type="evidence" value="ECO:0007669"/>
    <property type="project" value="TreeGrafter"/>
</dbReference>
<dbReference type="InterPro" id="IPR003874">
    <property type="entry name" value="CDC45"/>
</dbReference>
<dbReference type="Proteomes" id="UP001142055">
    <property type="component" value="Chromosome 2"/>
</dbReference>
<name>A0A9Q0RM47_BLOTA</name>
<dbReference type="GO" id="GO:0000727">
    <property type="term" value="P:double-strand break repair via break-induced replication"/>
    <property type="evidence" value="ECO:0007669"/>
    <property type="project" value="TreeGrafter"/>
</dbReference>
<evidence type="ECO:0000256" key="3">
    <source>
        <dbReference type="ARBA" id="ARBA00022705"/>
    </source>
</evidence>
<sequence length="586" mass="68668">MLLTDNKKEFYDVIVQARAHVLVFVSHELDSISAAKIIRFIFECDHIPHTIVPIRTKNELLRSYQEHRYNVKHILLINLCGTIDAYDLFIPDNDMKIFIADAHRPFNVHNVYYDNHIYLMCSINGINNIEDEFRVIPKYEELFWDSDIEDDDDDTDVRNLSLDQLEKRNRFKQFESKRNKLVNDYEEYSYYSYSVALIFFDLVWKLGKDTNELLWLTILAVVDRINCYKIKEVESKKEISYLFDSMVRLRNIRSDQGFVIPPQTNDGTQSELVMKTNHLTITYEKDLNLKLFREWSIYESLLHTMYISCKFKIWKFRGQRRLHLFLADIGIPLNECRQKFQSMDLDLRKSLLNLIEEKVEKYGISNIMGNCFMANRVLHHRYSCNDLAAASRALLESPDKCKRSNQKFYDSYDSLSWSNIDLIDSGLNLARQQLISISNQVRLFMDSHQIQLLNNVLLYVNVSEGTVDEVLFCHPVCLRLLSIYTLNAYASIHAKSGKNLRRPLVLITPDPERPGISIVCGISPLLAVKECKSFFHQAYGTVSRRLAKAIPDWTFEENLIDPDIIYIKYSDRMAFLNELSLLLETN</sequence>
<evidence type="ECO:0000256" key="5">
    <source>
        <dbReference type="ARBA" id="ARBA00023306"/>
    </source>
</evidence>
<keyword evidence="4" id="KW-0539">Nucleus</keyword>
<dbReference type="GO" id="GO:0003682">
    <property type="term" value="F:chromatin binding"/>
    <property type="evidence" value="ECO:0007669"/>
    <property type="project" value="TreeGrafter"/>
</dbReference>
<comment type="similarity">
    <text evidence="2">Belongs to the CDC45 family.</text>
</comment>
<proteinExistence type="inferred from homology"/>
<dbReference type="Pfam" id="PF02724">
    <property type="entry name" value="CDC45"/>
    <property type="match status" value="1"/>
</dbReference>
<dbReference type="OrthoDB" id="10258882at2759"/>
<gene>
    <name evidence="6" type="ORF">RDWZM_005163</name>
</gene>
<dbReference type="EMBL" id="JAPWDV010000002">
    <property type="protein sequence ID" value="KAJ6219351.1"/>
    <property type="molecule type" value="Genomic_DNA"/>
</dbReference>
<evidence type="ECO:0008006" key="8">
    <source>
        <dbReference type="Google" id="ProtNLM"/>
    </source>
</evidence>
<dbReference type="OMA" id="EDCFMEA"/>
<reference evidence="6" key="1">
    <citation type="submission" date="2022-12" db="EMBL/GenBank/DDBJ databases">
        <title>Genome assemblies of Blomia tropicalis.</title>
        <authorList>
            <person name="Cui Y."/>
        </authorList>
    </citation>
    <scope>NUCLEOTIDE SEQUENCE</scope>
    <source>
        <tissue evidence="6">Adult mites</tissue>
    </source>
</reference>
<keyword evidence="3" id="KW-0235">DNA replication</keyword>
<evidence type="ECO:0000313" key="6">
    <source>
        <dbReference type="EMBL" id="KAJ6219351.1"/>
    </source>
</evidence>
<dbReference type="GO" id="GO:0003697">
    <property type="term" value="F:single-stranded DNA binding"/>
    <property type="evidence" value="ECO:0007669"/>
    <property type="project" value="TreeGrafter"/>
</dbReference>
<evidence type="ECO:0000256" key="4">
    <source>
        <dbReference type="ARBA" id="ARBA00023242"/>
    </source>
</evidence>
<comment type="caution">
    <text evidence="6">The sequence shown here is derived from an EMBL/GenBank/DDBJ whole genome shotgun (WGS) entry which is preliminary data.</text>
</comment>
<evidence type="ECO:0000256" key="1">
    <source>
        <dbReference type="ARBA" id="ARBA00004123"/>
    </source>
</evidence>
<dbReference type="AlphaFoldDB" id="A0A9Q0RM47"/>
<evidence type="ECO:0000256" key="2">
    <source>
        <dbReference type="ARBA" id="ARBA00010727"/>
    </source>
</evidence>
<dbReference type="GO" id="GO:1902977">
    <property type="term" value="P:mitotic DNA replication preinitiation complex assembly"/>
    <property type="evidence" value="ECO:0007669"/>
    <property type="project" value="TreeGrafter"/>
</dbReference>
<keyword evidence="7" id="KW-1185">Reference proteome</keyword>